<dbReference type="Proteomes" id="UP000054565">
    <property type="component" value="Unassembled WGS sequence"/>
</dbReference>
<evidence type="ECO:0000256" key="12">
    <source>
        <dbReference type="SAM" id="Phobius"/>
    </source>
</evidence>
<name>A0A0J6Y4Z9_COCIT</name>
<feature type="transmembrane region" description="Helical" evidence="12">
    <location>
        <begin position="158"/>
        <end position="177"/>
    </location>
</feature>
<keyword evidence="7 12" id="KW-1133">Transmembrane helix</keyword>
<dbReference type="Gene3D" id="1.50.40.10">
    <property type="entry name" value="Mitochondrial carrier domain"/>
    <property type="match status" value="2"/>
</dbReference>
<reference evidence="14" key="1">
    <citation type="journal article" date="2010" name="Genome Res.">
        <title>Population genomic sequencing of Coccidioides fungi reveals recent hybridization and transposon control.</title>
        <authorList>
            <person name="Neafsey D.E."/>
            <person name="Barker B.M."/>
            <person name="Sharpton T.J."/>
            <person name="Stajich J.E."/>
            <person name="Park D.J."/>
            <person name="Whiston E."/>
            <person name="Hung C.-Y."/>
            <person name="McMahan C."/>
            <person name="White J."/>
            <person name="Sykes S."/>
            <person name="Heiman D."/>
            <person name="Young S."/>
            <person name="Zeng Q."/>
            <person name="Abouelleil A."/>
            <person name="Aftuck L."/>
            <person name="Bessette D."/>
            <person name="Brown A."/>
            <person name="FitzGerald M."/>
            <person name="Lui A."/>
            <person name="Macdonald J.P."/>
            <person name="Priest M."/>
            <person name="Orbach M.J."/>
            <person name="Galgiani J.N."/>
            <person name="Kirkland T.N."/>
            <person name="Cole G.T."/>
            <person name="Birren B.W."/>
            <person name="Henn M.R."/>
            <person name="Taylor J.W."/>
            <person name="Rounsley S.D."/>
        </authorList>
    </citation>
    <scope>NUCLEOTIDE SEQUENCE [LARGE SCALE GENOMIC DNA]</scope>
    <source>
        <strain evidence="14">RMSCC 2394</strain>
    </source>
</reference>
<evidence type="ECO:0000256" key="6">
    <source>
        <dbReference type="ARBA" id="ARBA00022792"/>
    </source>
</evidence>
<comment type="similarity">
    <text evidence="2 11">Belongs to the mitochondrial carrier (TC 2.A.29) family.</text>
</comment>
<dbReference type="OrthoDB" id="193856at2759"/>
<evidence type="ECO:0000256" key="11">
    <source>
        <dbReference type="RuleBase" id="RU000488"/>
    </source>
</evidence>
<proteinExistence type="inferred from homology"/>
<evidence type="ECO:0000313" key="13">
    <source>
        <dbReference type="EMBL" id="KMP01723.1"/>
    </source>
</evidence>
<organism evidence="13 14">
    <name type="scientific">Coccidioides immitis RMSCC 2394</name>
    <dbReference type="NCBI Taxonomy" id="404692"/>
    <lineage>
        <taxon>Eukaryota</taxon>
        <taxon>Fungi</taxon>
        <taxon>Dikarya</taxon>
        <taxon>Ascomycota</taxon>
        <taxon>Pezizomycotina</taxon>
        <taxon>Eurotiomycetes</taxon>
        <taxon>Eurotiomycetidae</taxon>
        <taxon>Onygenales</taxon>
        <taxon>Onygenaceae</taxon>
        <taxon>Coccidioides</taxon>
    </lineage>
</organism>
<dbReference type="FunFam" id="1.50.40.10:FF:000184">
    <property type="entry name" value="Mitochondrial carrier protein, putative (AFU_orthologue AFUA_6G12900)"/>
    <property type="match status" value="1"/>
</dbReference>
<dbReference type="GO" id="GO:0022857">
    <property type="term" value="F:transmembrane transporter activity"/>
    <property type="evidence" value="ECO:0007669"/>
    <property type="project" value="TreeGrafter"/>
</dbReference>
<dbReference type="Pfam" id="PF00153">
    <property type="entry name" value="Mito_carr"/>
    <property type="match status" value="3"/>
</dbReference>
<keyword evidence="6" id="KW-0999">Mitochondrion inner membrane</keyword>
<evidence type="ECO:0000256" key="8">
    <source>
        <dbReference type="ARBA" id="ARBA00023128"/>
    </source>
</evidence>
<dbReference type="PROSITE" id="PS50920">
    <property type="entry name" value="SOLCAR"/>
    <property type="match status" value="3"/>
</dbReference>
<protein>
    <submittedName>
        <fullName evidence="13">Ornithine transporter 2</fullName>
    </submittedName>
</protein>
<evidence type="ECO:0000256" key="5">
    <source>
        <dbReference type="ARBA" id="ARBA00022737"/>
    </source>
</evidence>
<feature type="repeat" description="Solcar" evidence="10">
    <location>
        <begin position="158"/>
        <end position="242"/>
    </location>
</feature>
<dbReference type="InterPro" id="IPR023395">
    <property type="entry name" value="MCP_dom_sf"/>
</dbReference>
<evidence type="ECO:0000256" key="7">
    <source>
        <dbReference type="ARBA" id="ARBA00022989"/>
    </source>
</evidence>
<keyword evidence="8" id="KW-0496">Mitochondrion</keyword>
<feature type="transmembrane region" description="Helical" evidence="12">
    <location>
        <begin position="213"/>
        <end position="234"/>
    </location>
</feature>
<keyword evidence="4 10" id="KW-0812">Transmembrane</keyword>
<evidence type="ECO:0000256" key="4">
    <source>
        <dbReference type="ARBA" id="ARBA00022692"/>
    </source>
</evidence>
<evidence type="ECO:0000256" key="9">
    <source>
        <dbReference type="ARBA" id="ARBA00023136"/>
    </source>
</evidence>
<feature type="transmembrane region" description="Helical" evidence="12">
    <location>
        <begin position="254"/>
        <end position="275"/>
    </location>
</feature>
<sequence length="378" mass="40437">MINQLARSQKRVVGAPLTFLGPPVCPAKAESLPASTEHEDFVGNDTNSAALGSLDGQSSPMSADFWAGYLSGAIGIIIGNPLDIIKVRLQASHTTPANAITPPNPIRGQFEGTSSLVRGAAAPILGYGALNALLFVAYNRTLMYLSPTTTDPTNPQGVPLSQIWLAGAIGGLASWTISSPTELVKCRAQLSSHQSVSSWAVAKDILRKSGPKGLYFGGLVTSIRDSVGYGFYFWSYELCKRLMDSGGPSSQQEAISILLCGGIAGVVTWASVFPLDVIKTRLQAQSLPGARLGSILPDRHLLLASASHSQTPTTGRILNSVEITRQAYRSEGLSIFYRGLGVCSIRAFIVNAVQWATYEWIMKAFEQSRDLPQILEKI</sequence>
<gene>
    <name evidence="13" type="ORF">CIRG_01862</name>
</gene>
<feature type="repeat" description="Solcar" evidence="10">
    <location>
        <begin position="252"/>
        <end position="364"/>
    </location>
</feature>
<keyword evidence="9 10" id="KW-0472">Membrane</keyword>
<dbReference type="SUPFAM" id="SSF103506">
    <property type="entry name" value="Mitochondrial carrier"/>
    <property type="match status" value="1"/>
</dbReference>
<evidence type="ECO:0000256" key="2">
    <source>
        <dbReference type="ARBA" id="ARBA00006375"/>
    </source>
</evidence>
<dbReference type="InterPro" id="IPR050567">
    <property type="entry name" value="Mitochondrial_Carrier"/>
</dbReference>
<keyword evidence="3 11" id="KW-0813">Transport</keyword>
<evidence type="ECO:0000256" key="10">
    <source>
        <dbReference type="PROSITE-ProRule" id="PRU00282"/>
    </source>
</evidence>
<dbReference type="PANTHER" id="PTHR45624">
    <property type="entry name" value="MITOCHONDRIAL BASIC AMINO ACIDS TRANSPORTER-RELATED"/>
    <property type="match status" value="1"/>
</dbReference>
<evidence type="ECO:0000313" key="14">
    <source>
        <dbReference type="Proteomes" id="UP000054565"/>
    </source>
</evidence>
<feature type="transmembrane region" description="Helical" evidence="12">
    <location>
        <begin position="116"/>
        <end position="138"/>
    </location>
</feature>
<dbReference type="STRING" id="404692.A0A0J6Y4Z9"/>
<dbReference type="InterPro" id="IPR018108">
    <property type="entry name" value="MCP_transmembrane"/>
</dbReference>
<comment type="subcellular location">
    <subcellularLocation>
        <location evidence="1">Mitochondrion membrane</location>
        <topology evidence="1">Multi-pass membrane protein</topology>
    </subcellularLocation>
</comment>
<feature type="repeat" description="Solcar" evidence="10">
    <location>
        <begin position="59"/>
        <end position="144"/>
    </location>
</feature>
<dbReference type="PANTHER" id="PTHR45624:SF10">
    <property type="entry name" value="SLC (SOLUTE CARRIER) HOMOLOG"/>
    <property type="match status" value="1"/>
</dbReference>
<accession>A0A0J6Y4Z9</accession>
<dbReference type="EMBL" id="DS028093">
    <property type="protein sequence ID" value="KMP01723.1"/>
    <property type="molecule type" value="Genomic_DNA"/>
</dbReference>
<dbReference type="AlphaFoldDB" id="A0A0J6Y4Z9"/>
<keyword evidence="5" id="KW-0677">Repeat</keyword>
<evidence type="ECO:0000256" key="3">
    <source>
        <dbReference type="ARBA" id="ARBA00022448"/>
    </source>
</evidence>
<dbReference type="GO" id="GO:0031966">
    <property type="term" value="C:mitochondrial membrane"/>
    <property type="evidence" value="ECO:0007669"/>
    <property type="project" value="UniProtKB-SubCell"/>
</dbReference>
<evidence type="ECO:0000256" key="1">
    <source>
        <dbReference type="ARBA" id="ARBA00004225"/>
    </source>
</evidence>